<dbReference type="EMBL" id="LAZR01006730">
    <property type="protein sequence ID" value="KKM90028.1"/>
    <property type="molecule type" value="Genomic_DNA"/>
</dbReference>
<comment type="caution">
    <text evidence="1">The sequence shown here is derived from an EMBL/GenBank/DDBJ whole genome shotgun (WGS) entry which is preliminary data.</text>
</comment>
<sequence>MSKGVRDMDIGKPTREETFREVITDLKIDTNISENKATSAEILSETKRIRRANEFILGQEVEESE</sequence>
<organism evidence="1">
    <name type="scientific">marine sediment metagenome</name>
    <dbReference type="NCBI Taxonomy" id="412755"/>
    <lineage>
        <taxon>unclassified sequences</taxon>
        <taxon>metagenomes</taxon>
        <taxon>ecological metagenomes</taxon>
    </lineage>
</organism>
<proteinExistence type="predicted"/>
<name>A0A0F9L990_9ZZZZ</name>
<protein>
    <submittedName>
        <fullName evidence="1">Uncharacterized protein</fullName>
    </submittedName>
</protein>
<gene>
    <name evidence="1" type="ORF">LCGC14_1242750</name>
</gene>
<reference evidence="1" key="1">
    <citation type="journal article" date="2015" name="Nature">
        <title>Complex archaea that bridge the gap between prokaryotes and eukaryotes.</title>
        <authorList>
            <person name="Spang A."/>
            <person name="Saw J.H."/>
            <person name="Jorgensen S.L."/>
            <person name="Zaremba-Niedzwiedzka K."/>
            <person name="Martijn J."/>
            <person name="Lind A.E."/>
            <person name="van Eijk R."/>
            <person name="Schleper C."/>
            <person name="Guy L."/>
            <person name="Ettema T.J."/>
        </authorList>
    </citation>
    <scope>NUCLEOTIDE SEQUENCE</scope>
</reference>
<evidence type="ECO:0000313" key="1">
    <source>
        <dbReference type="EMBL" id="KKM90028.1"/>
    </source>
</evidence>
<accession>A0A0F9L990</accession>
<dbReference type="AlphaFoldDB" id="A0A0F9L990"/>